<dbReference type="Proteomes" id="UP000070700">
    <property type="component" value="Unassembled WGS sequence"/>
</dbReference>
<organism evidence="1 2">
    <name type="scientific">Mollisia scopiformis</name>
    <name type="common">Conifer needle endophyte fungus</name>
    <name type="synonym">Phialocephala scopiformis</name>
    <dbReference type="NCBI Taxonomy" id="149040"/>
    <lineage>
        <taxon>Eukaryota</taxon>
        <taxon>Fungi</taxon>
        <taxon>Dikarya</taxon>
        <taxon>Ascomycota</taxon>
        <taxon>Pezizomycotina</taxon>
        <taxon>Leotiomycetes</taxon>
        <taxon>Helotiales</taxon>
        <taxon>Mollisiaceae</taxon>
        <taxon>Mollisia</taxon>
    </lineage>
</organism>
<dbReference type="EMBL" id="KQ947432">
    <property type="protein sequence ID" value="KUJ09372.1"/>
    <property type="molecule type" value="Genomic_DNA"/>
</dbReference>
<evidence type="ECO:0000313" key="2">
    <source>
        <dbReference type="Proteomes" id="UP000070700"/>
    </source>
</evidence>
<dbReference type="GeneID" id="28823291"/>
<keyword evidence="2" id="KW-1185">Reference proteome</keyword>
<reference evidence="1 2" key="1">
    <citation type="submission" date="2015-10" db="EMBL/GenBank/DDBJ databases">
        <title>Full genome of DAOMC 229536 Phialocephala scopiformis, a fungal endophyte of spruce producing the potent anti-insectan compound rugulosin.</title>
        <authorList>
            <consortium name="DOE Joint Genome Institute"/>
            <person name="Walker A.K."/>
            <person name="Frasz S.L."/>
            <person name="Seifert K.A."/>
            <person name="Miller J.D."/>
            <person name="Mondo S.J."/>
            <person name="Labutti K."/>
            <person name="Lipzen A."/>
            <person name="Dockter R."/>
            <person name="Kennedy M."/>
            <person name="Grigoriev I.V."/>
            <person name="Spatafora J.W."/>
        </authorList>
    </citation>
    <scope>NUCLEOTIDE SEQUENCE [LARGE SCALE GENOMIC DNA]</scope>
    <source>
        <strain evidence="1 2">CBS 120377</strain>
    </source>
</reference>
<dbReference type="InParanoid" id="A0A132BAD3"/>
<accession>A0A132BAD3</accession>
<proteinExistence type="predicted"/>
<dbReference type="KEGG" id="psco:LY89DRAFT_676169"/>
<dbReference type="RefSeq" id="XP_018063727.1">
    <property type="nucleotide sequence ID" value="XM_018213565.1"/>
</dbReference>
<protein>
    <submittedName>
        <fullName evidence="1">Uncharacterized protein</fullName>
    </submittedName>
</protein>
<name>A0A132BAD3_MOLSC</name>
<evidence type="ECO:0000313" key="1">
    <source>
        <dbReference type="EMBL" id="KUJ09372.1"/>
    </source>
</evidence>
<dbReference type="OrthoDB" id="3547599at2759"/>
<sequence length="143" mass="16192">MSSSMAQDFNESAISPRLDGLVSVAQSNNTNNQSAFPWERLPYELRGQIFKELNSERSGNNGSPYFKWQGSMPALIVALRTSQLSYSHVLEWFEKTNSFIVMDSSSSHDLGDLTTREVGLIKEVFVDIRYGFLFVVKALKHHL</sequence>
<dbReference type="AlphaFoldDB" id="A0A132BAD3"/>
<gene>
    <name evidence="1" type="ORF">LY89DRAFT_676169</name>
</gene>